<proteinExistence type="predicted"/>
<dbReference type="PROSITE" id="PS50111">
    <property type="entry name" value="CHEMOTAXIS_TRANSDUC_2"/>
    <property type="match status" value="1"/>
</dbReference>
<dbReference type="GO" id="GO:0007165">
    <property type="term" value="P:signal transduction"/>
    <property type="evidence" value="ECO:0007669"/>
    <property type="project" value="UniProtKB-KW"/>
</dbReference>
<dbReference type="RefSeq" id="WP_245751680.1">
    <property type="nucleotide sequence ID" value="NZ_FODJ01000011.1"/>
</dbReference>
<gene>
    <name evidence="6" type="ORF">SAMN04488134_11160</name>
</gene>
<accession>A0A1H8RVV7</accession>
<evidence type="ECO:0000256" key="3">
    <source>
        <dbReference type="SAM" id="Coils"/>
    </source>
</evidence>
<feature type="coiled-coil region" evidence="3">
    <location>
        <begin position="370"/>
        <end position="397"/>
    </location>
</feature>
<dbReference type="Pfam" id="PF00015">
    <property type="entry name" value="MCPsignal"/>
    <property type="match status" value="1"/>
</dbReference>
<protein>
    <submittedName>
        <fullName evidence="6">Methyl-accepting chemotaxis protein</fullName>
    </submittedName>
</protein>
<keyword evidence="4" id="KW-1133">Transmembrane helix</keyword>
<evidence type="ECO:0000259" key="5">
    <source>
        <dbReference type="PROSITE" id="PS50111"/>
    </source>
</evidence>
<dbReference type="Gene3D" id="1.10.287.950">
    <property type="entry name" value="Methyl-accepting chemotaxis protein"/>
    <property type="match status" value="1"/>
</dbReference>
<organism evidence="6 7">
    <name type="scientific">Amphibacillus marinus</name>
    <dbReference type="NCBI Taxonomy" id="872970"/>
    <lineage>
        <taxon>Bacteria</taxon>
        <taxon>Bacillati</taxon>
        <taxon>Bacillota</taxon>
        <taxon>Bacilli</taxon>
        <taxon>Bacillales</taxon>
        <taxon>Bacillaceae</taxon>
        <taxon>Amphibacillus</taxon>
    </lineage>
</organism>
<sequence length="400" mass="43352">MKLHPVLVTLTVSLLHMGAFGYFIITANALDEIGFDIITITLAAVIISLTIGLFYRRGQRRTLVDIKNKLVEISNNDDLILGKNDLHSIQVLVTNIAEQMSDQQENIVQLKERMIQQATEVSESVIGLAEDSANISVTMQEISTGADEQAQSAATLTETMQSFTSTIMTIALNGENIKTESNNMLTITKEGRELMDKSVDQMKIIDQTIKQSLDKVKGLDDMTLKITKLVTVIQEVAEQTNLLALNAAIEAARAGEHGKGFAVVADEVRKLAEQVSLSVSDITETTTGIQRESAAAVGVLEEGYQAVGEGSSQIQTTGETIKKLNTIINGMSTEITSVANSLYEVLDNTKVVNDSITNIASVSEESAAGIAEADSSAERLTQSIEQIREMQTELKLELTN</sequence>
<feature type="domain" description="Methyl-accepting transducer" evidence="5">
    <location>
        <begin position="124"/>
        <end position="381"/>
    </location>
</feature>
<evidence type="ECO:0000256" key="1">
    <source>
        <dbReference type="ARBA" id="ARBA00023224"/>
    </source>
</evidence>
<evidence type="ECO:0000256" key="4">
    <source>
        <dbReference type="SAM" id="Phobius"/>
    </source>
</evidence>
<feature type="transmembrane region" description="Helical" evidence="4">
    <location>
        <begin position="37"/>
        <end position="55"/>
    </location>
</feature>
<evidence type="ECO:0000313" key="7">
    <source>
        <dbReference type="Proteomes" id="UP000199300"/>
    </source>
</evidence>
<dbReference type="STRING" id="872970.SAMN04488134_11160"/>
<keyword evidence="7" id="KW-1185">Reference proteome</keyword>
<dbReference type="GO" id="GO:0016020">
    <property type="term" value="C:membrane"/>
    <property type="evidence" value="ECO:0007669"/>
    <property type="project" value="InterPro"/>
</dbReference>
<dbReference type="AlphaFoldDB" id="A0A1H8RVV7"/>
<dbReference type="InterPro" id="IPR004089">
    <property type="entry name" value="MCPsignal_dom"/>
</dbReference>
<feature type="coiled-coil region" evidence="3">
    <location>
        <begin position="93"/>
        <end position="120"/>
    </location>
</feature>
<keyword evidence="1 2" id="KW-0807">Transducer</keyword>
<evidence type="ECO:0000256" key="2">
    <source>
        <dbReference type="PROSITE-ProRule" id="PRU00284"/>
    </source>
</evidence>
<keyword evidence="4" id="KW-0812">Transmembrane</keyword>
<name>A0A1H8RVV7_9BACI</name>
<dbReference type="EMBL" id="FODJ01000011">
    <property type="protein sequence ID" value="SEO70581.1"/>
    <property type="molecule type" value="Genomic_DNA"/>
</dbReference>
<reference evidence="6 7" key="1">
    <citation type="submission" date="2016-10" db="EMBL/GenBank/DDBJ databases">
        <authorList>
            <person name="de Groot N.N."/>
        </authorList>
    </citation>
    <scope>NUCLEOTIDE SEQUENCE [LARGE SCALE GENOMIC DNA]</scope>
    <source>
        <strain evidence="6 7">CGMCC 1.10434</strain>
    </source>
</reference>
<dbReference type="SMART" id="SM00283">
    <property type="entry name" value="MA"/>
    <property type="match status" value="1"/>
</dbReference>
<evidence type="ECO:0000313" key="6">
    <source>
        <dbReference type="EMBL" id="SEO70581.1"/>
    </source>
</evidence>
<keyword evidence="3" id="KW-0175">Coiled coil</keyword>
<dbReference type="PANTHER" id="PTHR32089:SF114">
    <property type="entry name" value="METHYL-ACCEPTING CHEMOTAXIS PROTEIN MCPB"/>
    <property type="match status" value="1"/>
</dbReference>
<feature type="transmembrane region" description="Helical" evidence="4">
    <location>
        <begin position="7"/>
        <end position="25"/>
    </location>
</feature>
<dbReference type="Proteomes" id="UP000199300">
    <property type="component" value="Unassembled WGS sequence"/>
</dbReference>
<dbReference type="PANTHER" id="PTHR32089">
    <property type="entry name" value="METHYL-ACCEPTING CHEMOTAXIS PROTEIN MCPB"/>
    <property type="match status" value="1"/>
</dbReference>
<dbReference type="SUPFAM" id="SSF58104">
    <property type="entry name" value="Methyl-accepting chemotaxis protein (MCP) signaling domain"/>
    <property type="match status" value="1"/>
</dbReference>
<keyword evidence="4" id="KW-0472">Membrane</keyword>